<dbReference type="Proteomes" id="UP000231990">
    <property type="component" value="Unassembled WGS sequence"/>
</dbReference>
<gene>
    <name evidence="2" type="ORF">CH360_04955</name>
    <name evidence="3" type="ORF">CH373_06225</name>
</gene>
<keyword evidence="1" id="KW-1133">Transmembrane helix</keyword>
<keyword evidence="4" id="KW-1185">Reference proteome</keyword>
<keyword evidence="1" id="KW-0472">Membrane</keyword>
<protein>
    <recommendedName>
        <fullName evidence="6">Lipoprotein</fullName>
    </recommendedName>
</protein>
<evidence type="ECO:0000313" key="2">
    <source>
        <dbReference type="EMBL" id="PJZ70861.1"/>
    </source>
</evidence>
<evidence type="ECO:0008006" key="6">
    <source>
        <dbReference type="Google" id="ProtNLM"/>
    </source>
</evidence>
<dbReference type="PROSITE" id="PS51257">
    <property type="entry name" value="PROKAR_LIPOPROTEIN"/>
    <property type="match status" value="1"/>
</dbReference>
<dbReference type="AlphaFoldDB" id="A0A2M9ZNW5"/>
<keyword evidence="1" id="KW-0812">Transmembrane</keyword>
<evidence type="ECO:0000256" key="1">
    <source>
        <dbReference type="SAM" id="Phobius"/>
    </source>
</evidence>
<proteinExistence type="predicted"/>
<evidence type="ECO:0000313" key="3">
    <source>
        <dbReference type="EMBL" id="PJZ73757.1"/>
    </source>
</evidence>
<accession>A0A2M9ZNW5</accession>
<evidence type="ECO:0000313" key="4">
    <source>
        <dbReference type="Proteomes" id="UP000231962"/>
    </source>
</evidence>
<name>A0A2M9ZNW5_9LEPT</name>
<comment type="caution">
    <text evidence="3">The sequence shown here is derived from an EMBL/GenBank/DDBJ whole genome shotgun (WGS) entry which is preliminary data.</text>
</comment>
<evidence type="ECO:0000313" key="5">
    <source>
        <dbReference type="Proteomes" id="UP000231990"/>
    </source>
</evidence>
<dbReference type="RefSeq" id="WP_100712865.1">
    <property type="nucleotide sequence ID" value="NZ_NPDY01000002.1"/>
</dbReference>
<reference evidence="4 5" key="1">
    <citation type="submission" date="2017-07" db="EMBL/GenBank/DDBJ databases">
        <title>Leptospira spp. isolated from tropical soils.</title>
        <authorList>
            <person name="Thibeaux R."/>
            <person name="Iraola G."/>
            <person name="Ferres I."/>
            <person name="Bierque E."/>
            <person name="Girault D."/>
            <person name="Soupe-Gilbert M.-E."/>
            <person name="Picardeau M."/>
            <person name="Goarant C."/>
        </authorList>
    </citation>
    <scope>NUCLEOTIDE SEQUENCE [LARGE SCALE GENOMIC DNA]</scope>
    <source>
        <strain evidence="3 5">FH1-B-B1</strain>
        <strain evidence="2 4">FH1-B-C1</strain>
    </source>
</reference>
<dbReference type="EMBL" id="NPDZ01000003">
    <property type="protein sequence ID" value="PJZ73757.1"/>
    <property type="molecule type" value="Genomic_DNA"/>
</dbReference>
<sequence>MENKLSKYCIAILLIGGVIGVSACKTLPIDYDRVENPNCIAYYRQYSKYRRSFPYTFLPTGIGFFGAMATDIGALYLGSAITVVLIGVNSASIFYYQSKLLESGCPLIE</sequence>
<dbReference type="EMBL" id="NPDY01000002">
    <property type="protein sequence ID" value="PJZ70861.1"/>
    <property type="molecule type" value="Genomic_DNA"/>
</dbReference>
<organism evidence="3 5">
    <name type="scientific">Leptospira perolatii</name>
    <dbReference type="NCBI Taxonomy" id="2023191"/>
    <lineage>
        <taxon>Bacteria</taxon>
        <taxon>Pseudomonadati</taxon>
        <taxon>Spirochaetota</taxon>
        <taxon>Spirochaetia</taxon>
        <taxon>Leptospirales</taxon>
        <taxon>Leptospiraceae</taxon>
        <taxon>Leptospira</taxon>
    </lineage>
</organism>
<dbReference type="Proteomes" id="UP000231962">
    <property type="component" value="Unassembled WGS sequence"/>
</dbReference>
<feature type="transmembrane region" description="Helical" evidence="1">
    <location>
        <begin position="74"/>
        <end position="96"/>
    </location>
</feature>